<reference evidence="1" key="2">
    <citation type="submission" date="2021-01" db="EMBL/GenBank/DDBJ databases">
        <authorList>
            <person name="Schikora-Tamarit M.A."/>
        </authorList>
    </citation>
    <scope>NUCLEOTIDE SEQUENCE</scope>
    <source>
        <strain evidence="1">CBS2887</strain>
    </source>
</reference>
<name>A0A9P8Q8J5_WICPI</name>
<accession>A0A9P8Q8J5</accession>
<organism evidence="1 2">
    <name type="scientific">Wickerhamomyces pijperi</name>
    <name type="common">Yeast</name>
    <name type="synonym">Pichia pijperi</name>
    <dbReference type="NCBI Taxonomy" id="599730"/>
    <lineage>
        <taxon>Eukaryota</taxon>
        <taxon>Fungi</taxon>
        <taxon>Dikarya</taxon>
        <taxon>Ascomycota</taxon>
        <taxon>Saccharomycotina</taxon>
        <taxon>Saccharomycetes</taxon>
        <taxon>Phaffomycetales</taxon>
        <taxon>Wickerhamomycetaceae</taxon>
        <taxon>Wickerhamomyces</taxon>
    </lineage>
</organism>
<proteinExistence type="predicted"/>
<evidence type="ECO:0000313" key="2">
    <source>
        <dbReference type="Proteomes" id="UP000774326"/>
    </source>
</evidence>
<dbReference type="EMBL" id="JAEUBG010002269">
    <property type="protein sequence ID" value="KAH3684910.1"/>
    <property type="molecule type" value="Genomic_DNA"/>
</dbReference>
<dbReference type="Proteomes" id="UP000774326">
    <property type="component" value="Unassembled WGS sequence"/>
</dbReference>
<comment type="caution">
    <text evidence="1">The sequence shown here is derived from an EMBL/GenBank/DDBJ whole genome shotgun (WGS) entry which is preliminary data.</text>
</comment>
<evidence type="ECO:0000313" key="1">
    <source>
        <dbReference type="EMBL" id="KAH3684910.1"/>
    </source>
</evidence>
<reference evidence="1" key="1">
    <citation type="journal article" date="2021" name="Open Biol.">
        <title>Shared evolutionary footprints suggest mitochondrial oxidative damage underlies multiple complex I losses in fungi.</title>
        <authorList>
            <person name="Schikora-Tamarit M.A."/>
            <person name="Marcet-Houben M."/>
            <person name="Nosek J."/>
            <person name="Gabaldon T."/>
        </authorList>
    </citation>
    <scope>NUCLEOTIDE SEQUENCE</scope>
    <source>
        <strain evidence="1">CBS2887</strain>
    </source>
</reference>
<keyword evidence="2" id="KW-1185">Reference proteome</keyword>
<protein>
    <submittedName>
        <fullName evidence="1">Uncharacterized protein</fullName>
    </submittedName>
</protein>
<dbReference type="AlphaFoldDB" id="A0A9P8Q8J5"/>
<gene>
    <name evidence="1" type="ORF">WICPIJ_004107</name>
</gene>
<sequence>MLVPLANSALIGDNSNKDSETKLHGLKLAYRFNSFLICKRPCSGLTAPVPHFGPPTAPNNTASAFLEASKASGVNGTPVASMAAPPIKWCWKLNLMDGRAVEMASKTLMASAVTSVPTWSPGRTTMFFWLTDILYD</sequence>
<dbReference type="OrthoDB" id="10342082at2759"/>